<evidence type="ECO:0000313" key="3">
    <source>
        <dbReference type="Proteomes" id="UP000694407"/>
    </source>
</evidence>
<keyword evidence="3" id="KW-1185">Reference proteome</keyword>
<feature type="compositionally biased region" description="Polar residues" evidence="1">
    <location>
        <begin position="195"/>
        <end position="206"/>
    </location>
</feature>
<feature type="compositionally biased region" description="Polar residues" evidence="1">
    <location>
        <begin position="150"/>
        <end position="159"/>
    </location>
</feature>
<feature type="compositionally biased region" description="Polar residues" evidence="1">
    <location>
        <begin position="99"/>
        <end position="115"/>
    </location>
</feature>
<proteinExistence type="predicted"/>
<feature type="compositionally biased region" description="Polar residues" evidence="1">
    <location>
        <begin position="79"/>
        <end position="90"/>
    </location>
</feature>
<dbReference type="Proteomes" id="UP000694407">
    <property type="component" value="Unplaced"/>
</dbReference>
<dbReference type="Ensembl" id="ENSMMMT00000024433.1">
    <property type="protein sequence ID" value="ENSMMMP00000021524.1"/>
    <property type="gene ID" value="ENSMMMG00000018958.1"/>
</dbReference>
<dbReference type="AlphaFoldDB" id="A0A8C6A1S8"/>
<reference evidence="2" key="2">
    <citation type="submission" date="2025-09" db="UniProtKB">
        <authorList>
            <consortium name="Ensembl"/>
        </authorList>
    </citation>
    <scope>IDENTIFICATION</scope>
</reference>
<dbReference type="GeneTree" id="ENSGT00940000171483"/>
<name>A0A8C6A1S8_MARMA</name>
<feature type="compositionally biased region" description="Polar residues" evidence="1">
    <location>
        <begin position="36"/>
        <end position="71"/>
    </location>
</feature>
<accession>A0A8C6A1S8</accession>
<evidence type="ECO:0000256" key="1">
    <source>
        <dbReference type="SAM" id="MobiDB-lite"/>
    </source>
</evidence>
<sequence length="326" mass="36640">MKPGRSASPMREITTVEPGSKSVSMSDWEPEPHQKPITQPEPSANSGLKPQHESNTQQEFASQQRRLTQQEPLAPNEAEFQQETRAQQKSALHLKFLTLQKSPSTPLQKSPSTQKVYAKQQEAASQQGHGPGQACTTQQEPELRDRDVAQSGSRPSLAQQDAELTPTTQAIPGLKKRPSVQAEFTSQERTEQSDHTAQQVPPTQQTKSRKGFLTEWKFLTRLYEVTTQQVTQEQKTFFERLTDYDLESNGRPSSETDPPSMRDGTSTPEMKPAFKKIPDYDYEAMSGYHGTPLHGKKTSAQNHRHYQDTGESNLDLESLKVSHPFI</sequence>
<evidence type="ECO:0000313" key="2">
    <source>
        <dbReference type="Ensembl" id="ENSMMMP00000021524.1"/>
    </source>
</evidence>
<feature type="region of interest" description="Disordered" evidence="1">
    <location>
        <begin position="241"/>
        <end position="326"/>
    </location>
</feature>
<organism evidence="2 3">
    <name type="scientific">Marmota marmota marmota</name>
    <name type="common">Alpine marmot</name>
    <dbReference type="NCBI Taxonomy" id="9994"/>
    <lineage>
        <taxon>Eukaryota</taxon>
        <taxon>Metazoa</taxon>
        <taxon>Chordata</taxon>
        <taxon>Craniata</taxon>
        <taxon>Vertebrata</taxon>
        <taxon>Euteleostomi</taxon>
        <taxon>Mammalia</taxon>
        <taxon>Eutheria</taxon>
        <taxon>Euarchontoglires</taxon>
        <taxon>Glires</taxon>
        <taxon>Rodentia</taxon>
        <taxon>Sciuromorpha</taxon>
        <taxon>Sciuridae</taxon>
        <taxon>Xerinae</taxon>
        <taxon>Marmotini</taxon>
        <taxon>Marmota</taxon>
    </lineage>
</organism>
<feature type="compositionally biased region" description="Polar residues" evidence="1">
    <location>
        <begin position="250"/>
        <end position="268"/>
    </location>
</feature>
<feature type="region of interest" description="Disordered" evidence="1">
    <location>
        <begin position="1"/>
        <end position="211"/>
    </location>
</feature>
<reference evidence="2" key="1">
    <citation type="submission" date="2025-08" db="UniProtKB">
        <authorList>
            <consortium name="Ensembl"/>
        </authorList>
    </citation>
    <scope>IDENTIFICATION</scope>
</reference>
<feature type="compositionally biased region" description="Polar residues" evidence="1">
    <location>
        <begin position="122"/>
        <end position="140"/>
    </location>
</feature>
<protein>
    <submittedName>
        <fullName evidence="2">Uncharacterized protein</fullName>
    </submittedName>
</protein>